<evidence type="ECO:0000313" key="2">
    <source>
        <dbReference type="EMBL" id="CAL1174203.1"/>
    </source>
</evidence>
<gene>
    <name evidence="1" type="ORF">C1SCF055_LOCUS45212</name>
</gene>
<dbReference type="OrthoDB" id="408790at2759"/>
<evidence type="ECO:0000313" key="3">
    <source>
        <dbReference type="Proteomes" id="UP001152797"/>
    </source>
</evidence>
<dbReference type="Proteomes" id="UP001152797">
    <property type="component" value="Unassembled WGS sequence"/>
</dbReference>
<comment type="caution">
    <text evidence="1">The sequence shown here is derived from an EMBL/GenBank/DDBJ whole genome shotgun (WGS) entry which is preliminary data.</text>
</comment>
<sequence>EFSKHCTVSLESTKRKLEYSDYGGKTQTVEAAKHFLTQGKKLMLGFDMLGRKPVERKQWIKDNFGDDAIQMHKSLSAQKGFLLAQLVGRHVPWFEASMMQVAVRAMPDLAKKEALSLTYDDDLAKFKAVLSGDNENVIKVFEKLNDARNWLLNMGKSSEAGVLAKSMQTAEKAGKSFVNTEKAIDSISKESEATFMEAMEKQVLPDDSEMKLVDVTHQLFAKQPEPKFVPSSICIYKGIIANLISWGRNDHGGKLCGIMAGDGKSVLDVVVCTDFDSCILSDSLKQRWANFDIQPMGLVVWVTDYDSPIDQFGKRMQALKSPFKTLVLVTMCGGLDPMVWDVSISEEDEIEYTRRSGPKEQSGRKKDEKYRVVDFQALSKTIACTMDETVSAYLQSSVKEKLGHKMKKMKCSEKTSLEQQCAPADGYCLWHSVLGSLDFEAWSTVPRKESGYAANARIVKNEEDKARALMNMTMEKACEQGVDIDKVEEIRKHGSVDIADLDW</sequence>
<organism evidence="1">
    <name type="scientific">Cladocopium goreaui</name>
    <dbReference type="NCBI Taxonomy" id="2562237"/>
    <lineage>
        <taxon>Eukaryota</taxon>
        <taxon>Sar</taxon>
        <taxon>Alveolata</taxon>
        <taxon>Dinophyceae</taxon>
        <taxon>Suessiales</taxon>
        <taxon>Symbiodiniaceae</taxon>
        <taxon>Cladocopium</taxon>
    </lineage>
</organism>
<dbReference type="EMBL" id="CAMXCT010006835">
    <property type="protein sequence ID" value="CAI4020828.1"/>
    <property type="molecule type" value="Genomic_DNA"/>
</dbReference>
<dbReference type="AlphaFoldDB" id="A0A9P1M6G8"/>
<name>A0A9P1M6G8_9DINO</name>
<proteinExistence type="predicted"/>
<feature type="non-terminal residue" evidence="1">
    <location>
        <position position="503"/>
    </location>
</feature>
<feature type="non-terminal residue" evidence="1">
    <location>
        <position position="1"/>
    </location>
</feature>
<reference evidence="1" key="1">
    <citation type="submission" date="2022-10" db="EMBL/GenBank/DDBJ databases">
        <authorList>
            <person name="Chen Y."/>
            <person name="Dougan E. K."/>
            <person name="Chan C."/>
            <person name="Rhodes N."/>
            <person name="Thang M."/>
        </authorList>
    </citation>
    <scope>NUCLEOTIDE SEQUENCE</scope>
</reference>
<evidence type="ECO:0000313" key="1">
    <source>
        <dbReference type="EMBL" id="CAI4020828.1"/>
    </source>
</evidence>
<dbReference type="EMBL" id="CAMXCT020006835">
    <property type="protein sequence ID" value="CAL1174203.1"/>
    <property type="molecule type" value="Genomic_DNA"/>
</dbReference>
<dbReference type="EMBL" id="CAMXCT030006835">
    <property type="protein sequence ID" value="CAL4808140.1"/>
    <property type="molecule type" value="Genomic_DNA"/>
</dbReference>
<keyword evidence="3" id="KW-1185">Reference proteome</keyword>
<reference evidence="2" key="2">
    <citation type="submission" date="2024-04" db="EMBL/GenBank/DDBJ databases">
        <authorList>
            <person name="Chen Y."/>
            <person name="Shah S."/>
            <person name="Dougan E. K."/>
            <person name="Thang M."/>
            <person name="Chan C."/>
        </authorList>
    </citation>
    <scope>NUCLEOTIDE SEQUENCE [LARGE SCALE GENOMIC DNA]</scope>
</reference>
<accession>A0A9P1M6G8</accession>
<protein>
    <submittedName>
        <fullName evidence="1">Uncharacterized protein</fullName>
    </submittedName>
</protein>